<dbReference type="EMBL" id="FNDJ01000014">
    <property type="protein sequence ID" value="SDK20244.1"/>
    <property type="molecule type" value="Genomic_DNA"/>
</dbReference>
<name>A0A1G9A051_9ACTN</name>
<reference evidence="1 2" key="1">
    <citation type="submission" date="2016-10" db="EMBL/GenBank/DDBJ databases">
        <authorList>
            <person name="de Groot N.N."/>
        </authorList>
    </citation>
    <scope>NUCLEOTIDE SEQUENCE [LARGE SCALE GENOMIC DNA]</scope>
    <source>
        <strain evidence="1 2">CGMCC 4.6533</strain>
    </source>
</reference>
<evidence type="ECO:0000313" key="1">
    <source>
        <dbReference type="EMBL" id="SDK20244.1"/>
    </source>
</evidence>
<evidence type="ECO:0000313" key="2">
    <source>
        <dbReference type="Proteomes" id="UP000199202"/>
    </source>
</evidence>
<keyword evidence="2" id="KW-1185">Reference proteome</keyword>
<dbReference type="Proteomes" id="UP000199202">
    <property type="component" value="Unassembled WGS sequence"/>
</dbReference>
<protein>
    <submittedName>
        <fullName evidence="1">Uncharacterized protein</fullName>
    </submittedName>
</protein>
<sequence length="93" mass="10149">MTPSRCPETFSSVRGSRCYRPAAVVFRDEDIRAALEIRRADPGLPMLAYVHETNGSNNFSVKALNAKQNQLAGSELNIFFLGTVSGPATRTGF</sequence>
<gene>
    <name evidence="1" type="ORF">SAMN05421869_114222</name>
</gene>
<proteinExistence type="predicted"/>
<organism evidence="1 2">
    <name type="scientific">Nonomuraea jiangxiensis</name>
    <dbReference type="NCBI Taxonomy" id="633440"/>
    <lineage>
        <taxon>Bacteria</taxon>
        <taxon>Bacillati</taxon>
        <taxon>Actinomycetota</taxon>
        <taxon>Actinomycetes</taxon>
        <taxon>Streptosporangiales</taxon>
        <taxon>Streptosporangiaceae</taxon>
        <taxon>Nonomuraea</taxon>
    </lineage>
</organism>
<accession>A0A1G9A051</accession>
<dbReference type="STRING" id="633440.SAMN05421869_114222"/>
<dbReference type="AlphaFoldDB" id="A0A1G9A051"/>